<sequence>MNVQLNFAFHFFMVFLLILSDANIYVPLEYDEEAIPGEAGIDYPNFRNVPNTSFTCSSQEHPGLYADTEAQCQAFHICQEDGRQDSFLCPNGTVFNQQYFVCDWWYNFSCDHADRFYSLNAFIYELPESTKYAK</sequence>
<dbReference type="PROSITE" id="PS50940">
    <property type="entry name" value="CHIT_BIND_II"/>
    <property type="match status" value="1"/>
</dbReference>
<keyword evidence="4" id="KW-1185">Reference proteome</keyword>
<dbReference type="PANTHER" id="PTHR22933:SF43">
    <property type="entry name" value="LP10131P"/>
    <property type="match status" value="1"/>
</dbReference>
<dbReference type="SUPFAM" id="SSF57625">
    <property type="entry name" value="Invertebrate chitin-binding proteins"/>
    <property type="match status" value="1"/>
</dbReference>
<dbReference type="EMBL" id="JAXCGZ010005982">
    <property type="protein sequence ID" value="KAK7080337.1"/>
    <property type="molecule type" value="Genomic_DNA"/>
</dbReference>
<accession>A0AAN8X9P9</accession>
<gene>
    <name evidence="3" type="ORF">SK128_018738</name>
</gene>
<dbReference type="InterPro" id="IPR052976">
    <property type="entry name" value="Scoloptoxin-like"/>
</dbReference>
<evidence type="ECO:0000259" key="2">
    <source>
        <dbReference type="PROSITE" id="PS50940"/>
    </source>
</evidence>
<reference evidence="3 4" key="1">
    <citation type="submission" date="2023-11" db="EMBL/GenBank/DDBJ databases">
        <title>Halocaridina rubra genome assembly.</title>
        <authorList>
            <person name="Smith C."/>
        </authorList>
    </citation>
    <scope>NUCLEOTIDE SEQUENCE [LARGE SCALE GENOMIC DNA]</scope>
    <source>
        <strain evidence="3">EP-1</strain>
        <tissue evidence="3">Whole</tissue>
    </source>
</reference>
<evidence type="ECO:0000313" key="3">
    <source>
        <dbReference type="EMBL" id="KAK7080337.1"/>
    </source>
</evidence>
<organism evidence="3 4">
    <name type="scientific">Halocaridina rubra</name>
    <name type="common">Hawaiian red shrimp</name>
    <dbReference type="NCBI Taxonomy" id="373956"/>
    <lineage>
        <taxon>Eukaryota</taxon>
        <taxon>Metazoa</taxon>
        <taxon>Ecdysozoa</taxon>
        <taxon>Arthropoda</taxon>
        <taxon>Crustacea</taxon>
        <taxon>Multicrustacea</taxon>
        <taxon>Malacostraca</taxon>
        <taxon>Eumalacostraca</taxon>
        <taxon>Eucarida</taxon>
        <taxon>Decapoda</taxon>
        <taxon>Pleocyemata</taxon>
        <taxon>Caridea</taxon>
        <taxon>Atyoidea</taxon>
        <taxon>Atyidae</taxon>
        <taxon>Halocaridina</taxon>
    </lineage>
</organism>
<protein>
    <recommendedName>
        <fullName evidence="2">Chitin-binding type-2 domain-containing protein</fullName>
    </recommendedName>
</protein>
<dbReference type="Pfam" id="PF01607">
    <property type="entry name" value="CBM_14"/>
    <property type="match status" value="1"/>
</dbReference>
<feature type="domain" description="Chitin-binding type-2" evidence="2">
    <location>
        <begin position="53"/>
        <end position="112"/>
    </location>
</feature>
<dbReference type="GO" id="GO:0008061">
    <property type="term" value="F:chitin binding"/>
    <property type="evidence" value="ECO:0007669"/>
    <property type="project" value="InterPro"/>
</dbReference>
<dbReference type="InterPro" id="IPR036508">
    <property type="entry name" value="Chitin-bd_dom_sf"/>
</dbReference>
<name>A0AAN8X9P9_HALRR</name>
<dbReference type="PANTHER" id="PTHR22933">
    <property type="entry name" value="FI18007P1-RELATED"/>
    <property type="match status" value="1"/>
</dbReference>
<dbReference type="GO" id="GO:0005576">
    <property type="term" value="C:extracellular region"/>
    <property type="evidence" value="ECO:0007669"/>
    <property type="project" value="InterPro"/>
</dbReference>
<feature type="signal peptide" evidence="1">
    <location>
        <begin position="1"/>
        <end position="24"/>
    </location>
</feature>
<proteinExistence type="predicted"/>
<dbReference type="Gene3D" id="2.170.140.10">
    <property type="entry name" value="Chitin binding domain"/>
    <property type="match status" value="1"/>
</dbReference>
<dbReference type="AlphaFoldDB" id="A0AAN8X9P9"/>
<evidence type="ECO:0000313" key="4">
    <source>
        <dbReference type="Proteomes" id="UP001381693"/>
    </source>
</evidence>
<evidence type="ECO:0000256" key="1">
    <source>
        <dbReference type="SAM" id="SignalP"/>
    </source>
</evidence>
<dbReference type="SMART" id="SM00494">
    <property type="entry name" value="ChtBD2"/>
    <property type="match status" value="1"/>
</dbReference>
<feature type="chain" id="PRO_5042895754" description="Chitin-binding type-2 domain-containing protein" evidence="1">
    <location>
        <begin position="25"/>
        <end position="134"/>
    </location>
</feature>
<keyword evidence="1" id="KW-0732">Signal</keyword>
<dbReference type="InterPro" id="IPR002557">
    <property type="entry name" value="Chitin-bd_dom"/>
</dbReference>
<comment type="caution">
    <text evidence="3">The sequence shown here is derived from an EMBL/GenBank/DDBJ whole genome shotgun (WGS) entry which is preliminary data.</text>
</comment>
<dbReference type="Proteomes" id="UP001381693">
    <property type="component" value="Unassembled WGS sequence"/>
</dbReference>